<dbReference type="AlphaFoldDB" id="A0AAE0GYY5"/>
<dbReference type="Proteomes" id="UP001190700">
    <property type="component" value="Unassembled WGS sequence"/>
</dbReference>
<name>A0AAE0GYY5_9CHLO</name>
<evidence type="ECO:0000313" key="3">
    <source>
        <dbReference type="Proteomes" id="UP001190700"/>
    </source>
</evidence>
<sequence length="431" mass="46776">MVDRRSLGEALRSARAASASGTPAASVNSGWRAPTPRQGLRTPSPTGPDPVSTPVRASQQHEYADRLDYAFSYGEELVKLLRSHGFKPHRGYTLDGSDAETDFAILLSNFHHVLSPISHFEYDKIFDLEHEYLEYDWALNELVFIILKGVLQGTALALYQESARVHPRDGRCALQRLRFHVEATTDPDTFRFWTKLRATTIDETADPAPQLTVFRILGDKHQRLHPTYDDAGRVQDLPTTSSAGRRFTYSSLVLRISTVWQSEGHLSRLIAPPPGAGGGGKGGGKGGDATFNSMQARANTVKPVGDWKPPPRHGRYRLCGRAPADAPATPPRPTIAAWIQPAGATAPAAAATPRQPAGSPSLHFAAVVDDAVGEDDGPAAFTFHPPIEVSIAVALIRLRPTSTAMTTIGQPSVRFSGSRPSKGRLPRSNRH</sequence>
<evidence type="ECO:0000313" key="2">
    <source>
        <dbReference type="EMBL" id="KAK3286914.1"/>
    </source>
</evidence>
<reference evidence="2 3" key="1">
    <citation type="journal article" date="2015" name="Genome Biol. Evol.">
        <title>Comparative Genomics of a Bacterivorous Green Alga Reveals Evolutionary Causalities and Consequences of Phago-Mixotrophic Mode of Nutrition.</title>
        <authorList>
            <person name="Burns J.A."/>
            <person name="Paasch A."/>
            <person name="Narechania A."/>
            <person name="Kim E."/>
        </authorList>
    </citation>
    <scope>NUCLEOTIDE SEQUENCE [LARGE SCALE GENOMIC DNA]</scope>
    <source>
        <strain evidence="2 3">PLY_AMNH</strain>
    </source>
</reference>
<feature type="compositionally biased region" description="Basic residues" evidence="1">
    <location>
        <begin position="421"/>
        <end position="431"/>
    </location>
</feature>
<comment type="caution">
    <text evidence="2">The sequence shown here is derived from an EMBL/GenBank/DDBJ whole genome shotgun (WGS) entry which is preliminary data.</text>
</comment>
<protein>
    <submittedName>
        <fullName evidence="2">Uncharacterized protein</fullName>
    </submittedName>
</protein>
<dbReference type="EMBL" id="LGRX02001096">
    <property type="protein sequence ID" value="KAK3286914.1"/>
    <property type="molecule type" value="Genomic_DNA"/>
</dbReference>
<feature type="region of interest" description="Disordered" evidence="1">
    <location>
        <begin position="1"/>
        <end position="58"/>
    </location>
</feature>
<organism evidence="2 3">
    <name type="scientific">Cymbomonas tetramitiformis</name>
    <dbReference type="NCBI Taxonomy" id="36881"/>
    <lineage>
        <taxon>Eukaryota</taxon>
        <taxon>Viridiplantae</taxon>
        <taxon>Chlorophyta</taxon>
        <taxon>Pyramimonadophyceae</taxon>
        <taxon>Pyramimonadales</taxon>
        <taxon>Pyramimonadaceae</taxon>
        <taxon>Cymbomonas</taxon>
    </lineage>
</organism>
<accession>A0AAE0GYY5</accession>
<gene>
    <name evidence="2" type="ORF">CYMTET_5559</name>
</gene>
<keyword evidence="3" id="KW-1185">Reference proteome</keyword>
<feature type="compositionally biased region" description="Polar residues" evidence="1">
    <location>
        <begin position="407"/>
        <end position="419"/>
    </location>
</feature>
<evidence type="ECO:0000256" key="1">
    <source>
        <dbReference type="SAM" id="MobiDB-lite"/>
    </source>
</evidence>
<feature type="region of interest" description="Disordered" evidence="1">
    <location>
        <begin position="407"/>
        <end position="431"/>
    </location>
</feature>
<feature type="compositionally biased region" description="Low complexity" evidence="1">
    <location>
        <begin position="8"/>
        <end position="26"/>
    </location>
</feature>
<proteinExistence type="predicted"/>